<dbReference type="Proteomes" id="UP000030701">
    <property type="component" value="Unassembled WGS sequence"/>
</dbReference>
<proteinExistence type="predicted"/>
<evidence type="ECO:0000256" key="1">
    <source>
        <dbReference type="SAM" id="MobiDB-lite"/>
    </source>
</evidence>
<gene>
    <name evidence="2" type="ORF">FOTG_19097</name>
</gene>
<dbReference type="EMBL" id="KK035589">
    <property type="protein sequence ID" value="EXM12402.1"/>
    <property type="molecule type" value="Genomic_DNA"/>
</dbReference>
<sequence>MVWELPQNPAVTRRGDNPKHLNAIPTANTIYFSR</sequence>
<reference evidence="2" key="2">
    <citation type="submission" date="2014-03" db="EMBL/GenBank/DDBJ databases">
        <title>The Genome Annotation of Fusarium oxysporum Cotton.</title>
        <authorList>
            <consortium name="The Broad Institute Genomics Platform"/>
            <person name="Ma L.-J."/>
            <person name="Corby-Kistler H."/>
            <person name="Broz K."/>
            <person name="Gale L.R."/>
            <person name="Jonkers W."/>
            <person name="O'Donnell K."/>
            <person name="Ploetz R."/>
            <person name="Steinberg C."/>
            <person name="Schwartz D.C."/>
            <person name="VanEtten H."/>
            <person name="Zhou S."/>
            <person name="Young S.K."/>
            <person name="Zeng Q."/>
            <person name="Gargeya S."/>
            <person name="Fitzgerald M."/>
            <person name="Abouelleil A."/>
            <person name="Alvarado L."/>
            <person name="Chapman S.B."/>
            <person name="Gainer-Dewar J."/>
            <person name="Goldberg J."/>
            <person name="Griggs A."/>
            <person name="Gujja S."/>
            <person name="Hansen M."/>
            <person name="Howarth C."/>
            <person name="Imamovic A."/>
            <person name="Ireland A."/>
            <person name="Larimer J."/>
            <person name="McCowan C."/>
            <person name="Murphy C."/>
            <person name="Pearson M."/>
            <person name="Poon T.W."/>
            <person name="Priest M."/>
            <person name="Roberts A."/>
            <person name="Saif S."/>
            <person name="Shea T."/>
            <person name="Sykes S."/>
            <person name="Wortman J."/>
            <person name="Nusbaum C."/>
            <person name="Birren B."/>
        </authorList>
    </citation>
    <scope>NUCLEOTIDE SEQUENCE</scope>
    <source>
        <strain evidence="2">25433</strain>
    </source>
</reference>
<dbReference type="HOGENOM" id="CLU_3351111_0_0_1"/>
<feature type="compositionally biased region" description="Polar residues" evidence="1">
    <location>
        <begin position="25"/>
        <end position="34"/>
    </location>
</feature>
<accession>X0KUE2</accession>
<organism evidence="2">
    <name type="scientific">Fusarium oxysporum f. sp. vasinfectum 25433</name>
    <dbReference type="NCBI Taxonomy" id="1089449"/>
    <lineage>
        <taxon>Eukaryota</taxon>
        <taxon>Fungi</taxon>
        <taxon>Dikarya</taxon>
        <taxon>Ascomycota</taxon>
        <taxon>Pezizomycotina</taxon>
        <taxon>Sordariomycetes</taxon>
        <taxon>Hypocreomycetidae</taxon>
        <taxon>Hypocreales</taxon>
        <taxon>Nectriaceae</taxon>
        <taxon>Fusarium</taxon>
        <taxon>Fusarium oxysporum species complex</taxon>
    </lineage>
</organism>
<feature type="region of interest" description="Disordered" evidence="1">
    <location>
        <begin position="1"/>
        <end position="34"/>
    </location>
</feature>
<reference evidence="2" key="1">
    <citation type="submission" date="2011-11" db="EMBL/GenBank/DDBJ databases">
        <title>The Genome Sequence of Fusarium oxysporum Cotton.</title>
        <authorList>
            <consortium name="The Broad Institute Genome Sequencing Platform"/>
            <person name="Ma L.-J."/>
            <person name="Gale L.R."/>
            <person name="Schwartz D.C."/>
            <person name="Zhou S."/>
            <person name="Corby-Kistler H."/>
            <person name="Young S.K."/>
            <person name="Zeng Q."/>
            <person name="Gargeya S."/>
            <person name="Fitzgerald M."/>
            <person name="Haas B."/>
            <person name="Abouelleil A."/>
            <person name="Alvarado L."/>
            <person name="Arachchi H.M."/>
            <person name="Berlin A."/>
            <person name="Brown A."/>
            <person name="Chapman S.B."/>
            <person name="Chen Z."/>
            <person name="Dunbar C."/>
            <person name="Freedman E."/>
            <person name="Gearin G."/>
            <person name="Goldberg J."/>
            <person name="Griggs A."/>
            <person name="Gujja S."/>
            <person name="Heiman D."/>
            <person name="Howarth C."/>
            <person name="Larson L."/>
            <person name="Lui A."/>
            <person name="MacDonald P.J.P."/>
            <person name="Montmayeur A."/>
            <person name="Murphy C."/>
            <person name="Neiman D."/>
            <person name="Pearson M."/>
            <person name="Priest M."/>
            <person name="Roberts A."/>
            <person name="Saif S."/>
            <person name="Shea T."/>
            <person name="Shenoy N."/>
            <person name="Sisk P."/>
            <person name="Stolte C."/>
            <person name="Sykes S."/>
            <person name="Wortman J."/>
            <person name="Nusbaum C."/>
            <person name="Birren B."/>
        </authorList>
    </citation>
    <scope>NUCLEOTIDE SEQUENCE [LARGE SCALE GENOMIC DNA]</scope>
    <source>
        <strain evidence="2">25433</strain>
    </source>
</reference>
<name>X0KUE2_FUSOX</name>
<evidence type="ECO:0000313" key="2">
    <source>
        <dbReference type="EMBL" id="EXM12402.1"/>
    </source>
</evidence>
<protein>
    <submittedName>
        <fullName evidence="2">Uncharacterized protein</fullName>
    </submittedName>
</protein>
<dbReference type="AlphaFoldDB" id="X0KUE2"/>